<dbReference type="GO" id="GO:0006355">
    <property type="term" value="P:regulation of DNA-templated transcription"/>
    <property type="evidence" value="ECO:0007669"/>
    <property type="project" value="UniProtKB-UniRule"/>
</dbReference>
<dbReference type="PANTHER" id="PTHR12532:SF6">
    <property type="entry name" value="TRANSCRIPTIONAL REGULATORY PROTEIN YEBC-RELATED"/>
    <property type="match status" value="1"/>
</dbReference>
<feature type="domain" description="TACO1/YebC-like N-terminal" evidence="8">
    <location>
        <begin position="5"/>
        <end position="76"/>
    </location>
</feature>
<dbReference type="EMBL" id="MHMA01000011">
    <property type="protein sequence ID" value="OGZ20461.1"/>
    <property type="molecule type" value="Genomic_DNA"/>
</dbReference>
<comment type="similarity">
    <text evidence="1 6">Belongs to the TACO1 family.</text>
</comment>
<dbReference type="NCBIfam" id="NF001030">
    <property type="entry name" value="PRK00110.1"/>
    <property type="match status" value="1"/>
</dbReference>
<evidence type="ECO:0000256" key="1">
    <source>
        <dbReference type="ARBA" id="ARBA00008724"/>
    </source>
</evidence>
<keyword evidence="3 6" id="KW-0805">Transcription regulation</keyword>
<reference evidence="9 10" key="1">
    <citation type="journal article" date="2016" name="Nat. Commun.">
        <title>Thousands of microbial genomes shed light on interconnected biogeochemical processes in an aquifer system.</title>
        <authorList>
            <person name="Anantharaman K."/>
            <person name="Brown C.T."/>
            <person name="Hug L.A."/>
            <person name="Sharon I."/>
            <person name="Castelle C.J."/>
            <person name="Probst A.J."/>
            <person name="Thomas B.C."/>
            <person name="Singh A."/>
            <person name="Wilkins M.J."/>
            <person name="Karaoz U."/>
            <person name="Brodie E.L."/>
            <person name="Williams K.H."/>
            <person name="Hubbard S.S."/>
            <person name="Banfield J.F."/>
        </authorList>
    </citation>
    <scope>NUCLEOTIDE SEQUENCE [LARGE SCALE GENOMIC DNA]</scope>
</reference>
<feature type="domain" description="TACO1/YebC-like second and third" evidence="7">
    <location>
        <begin position="83"/>
        <end position="235"/>
    </location>
</feature>
<comment type="subcellular location">
    <subcellularLocation>
        <location evidence="6">Cytoplasm</location>
    </subcellularLocation>
</comment>
<evidence type="ECO:0000256" key="2">
    <source>
        <dbReference type="ARBA" id="ARBA00022490"/>
    </source>
</evidence>
<evidence type="ECO:0000256" key="5">
    <source>
        <dbReference type="ARBA" id="ARBA00023163"/>
    </source>
</evidence>
<protein>
    <recommendedName>
        <fullName evidence="6">Probable transcriptional regulatory protein A2654_01805</fullName>
    </recommendedName>
</protein>
<keyword evidence="4 6" id="KW-0238">DNA-binding</keyword>
<dbReference type="FunFam" id="1.10.10.200:FF:000002">
    <property type="entry name" value="Probable transcriptional regulatory protein CLM62_37755"/>
    <property type="match status" value="1"/>
</dbReference>
<dbReference type="InterPro" id="IPR026564">
    <property type="entry name" value="Transcrip_reg_TACO1-like_dom3"/>
</dbReference>
<dbReference type="InterPro" id="IPR049083">
    <property type="entry name" value="TACO1_YebC_N"/>
</dbReference>
<sequence length="237" mass="25989">MSGHSHWKTIKFKKGAADAKKGQVFSKISREIAMAAREGGGDTTFNNKLRMVVEKARAFNMPADNIERAIKKGTGELEGGALESVLFEGYGPGGVAIMVEGITDNKNRTFNEIRQILNQNGGKIVSEGGVQWMFDRKGEITVSSENKEEAELAAIEAGADDVALSRDLLDVYTKPEEIEKVKKGLEEKGLKIESAAIVWAAKENVTIGEADKKACERLFEALDESEDVQEIYSNFKE</sequence>
<dbReference type="NCBIfam" id="TIGR01033">
    <property type="entry name" value="YebC/PmpR family DNA-binding transcriptional regulator"/>
    <property type="match status" value="1"/>
</dbReference>
<dbReference type="InterPro" id="IPR017856">
    <property type="entry name" value="Integrase-like_N"/>
</dbReference>
<dbReference type="Pfam" id="PF01709">
    <property type="entry name" value="Transcrip_reg"/>
    <property type="match status" value="1"/>
</dbReference>
<dbReference type="PANTHER" id="PTHR12532">
    <property type="entry name" value="TRANSLATIONAL ACTIVATOR OF CYTOCHROME C OXIDASE 1"/>
    <property type="match status" value="1"/>
</dbReference>
<dbReference type="AlphaFoldDB" id="A0A1G2E5C1"/>
<evidence type="ECO:0000256" key="3">
    <source>
        <dbReference type="ARBA" id="ARBA00023015"/>
    </source>
</evidence>
<evidence type="ECO:0000259" key="7">
    <source>
        <dbReference type="Pfam" id="PF01709"/>
    </source>
</evidence>
<evidence type="ECO:0000313" key="9">
    <source>
        <dbReference type="EMBL" id="OGZ20461.1"/>
    </source>
</evidence>
<dbReference type="InterPro" id="IPR048300">
    <property type="entry name" value="TACO1_YebC-like_2nd/3rd_dom"/>
</dbReference>
<dbReference type="SUPFAM" id="SSF75625">
    <property type="entry name" value="YebC-like"/>
    <property type="match status" value="1"/>
</dbReference>
<comment type="caution">
    <text evidence="9">The sequence shown here is derived from an EMBL/GenBank/DDBJ whole genome shotgun (WGS) entry which is preliminary data.</text>
</comment>
<organism evidence="9 10">
    <name type="scientific">Candidatus Nealsonbacteria bacterium RIFCSPHIGHO2_01_FULL_43_31</name>
    <dbReference type="NCBI Taxonomy" id="1801665"/>
    <lineage>
        <taxon>Bacteria</taxon>
        <taxon>Candidatus Nealsoniibacteriota</taxon>
    </lineage>
</organism>
<evidence type="ECO:0000256" key="4">
    <source>
        <dbReference type="ARBA" id="ARBA00023125"/>
    </source>
</evidence>
<proteinExistence type="inferred from homology"/>
<gene>
    <name evidence="9" type="ORF">A2654_01805</name>
</gene>
<dbReference type="Gene3D" id="1.10.10.200">
    <property type="match status" value="1"/>
</dbReference>
<dbReference type="GO" id="GO:0005829">
    <property type="term" value="C:cytosol"/>
    <property type="evidence" value="ECO:0007669"/>
    <property type="project" value="TreeGrafter"/>
</dbReference>
<dbReference type="GO" id="GO:0003677">
    <property type="term" value="F:DNA binding"/>
    <property type="evidence" value="ECO:0007669"/>
    <property type="project" value="UniProtKB-UniRule"/>
</dbReference>
<dbReference type="NCBIfam" id="NF009044">
    <property type="entry name" value="PRK12378.1"/>
    <property type="match status" value="1"/>
</dbReference>
<evidence type="ECO:0000313" key="10">
    <source>
        <dbReference type="Proteomes" id="UP000178721"/>
    </source>
</evidence>
<accession>A0A1G2E5C1</accession>
<dbReference type="InterPro" id="IPR029072">
    <property type="entry name" value="YebC-like"/>
</dbReference>
<dbReference type="Pfam" id="PF20772">
    <property type="entry name" value="TACO1_YebC_N"/>
    <property type="match status" value="1"/>
</dbReference>
<evidence type="ECO:0000259" key="8">
    <source>
        <dbReference type="Pfam" id="PF20772"/>
    </source>
</evidence>
<evidence type="ECO:0000256" key="6">
    <source>
        <dbReference type="HAMAP-Rule" id="MF_00693"/>
    </source>
</evidence>
<dbReference type="Gene3D" id="3.30.70.980">
    <property type="match status" value="2"/>
</dbReference>
<keyword evidence="2 6" id="KW-0963">Cytoplasm</keyword>
<dbReference type="Proteomes" id="UP000178721">
    <property type="component" value="Unassembled WGS sequence"/>
</dbReference>
<dbReference type="HAMAP" id="MF_00693">
    <property type="entry name" value="Transcrip_reg_TACO1"/>
    <property type="match status" value="1"/>
</dbReference>
<dbReference type="InterPro" id="IPR002876">
    <property type="entry name" value="Transcrip_reg_TACO1-like"/>
</dbReference>
<keyword evidence="5 6" id="KW-0804">Transcription</keyword>
<name>A0A1G2E5C1_9BACT</name>